<dbReference type="InterPro" id="IPR033457">
    <property type="entry name" value="DUF5133"/>
</dbReference>
<organism evidence="1 2">
    <name type="scientific">Streptomyces fagopyri</name>
    <dbReference type="NCBI Taxonomy" id="2662397"/>
    <lineage>
        <taxon>Bacteria</taxon>
        <taxon>Bacillati</taxon>
        <taxon>Actinomycetota</taxon>
        <taxon>Actinomycetes</taxon>
        <taxon>Kitasatosporales</taxon>
        <taxon>Streptomycetaceae</taxon>
        <taxon>Streptomyces</taxon>
    </lineage>
</organism>
<protein>
    <submittedName>
        <fullName evidence="1">DUF5133 domain-containing protein</fullName>
    </submittedName>
</protein>
<reference evidence="1 2" key="1">
    <citation type="submission" date="2019-10" db="EMBL/GenBank/DDBJ databases">
        <title>A novel species.</title>
        <authorList>
            <person name="Gao J."/>
        </authorList>
    </citation>
    <scope>NUCLEOTIDE SEQUENCE [LARGE SCALE GENOMIC DNA]</scope>
    <source>
        <strain evidence="1 2">QMT-28</strain>
    </source>
</reference>
<name>A0A5Q0L5Y9_9ACTN</name>
<evidence type="ECO:0000313" key="1">
    <source>
        <dbReference type="EMBL" id="QFZ72361.1"/>
    </source>
</evidence>
<evidence type="ECO:0000313" key="2">
    <source>
        <dbReference type="Proteomes" id="UP000326179"/>
    </source>
</evidence>
<dbReference type="KEGG" id="sfy:GFH48_02990"/>
<sequence>MILPAERELRSVLARFADTRIEHDVRPTGRTSRALDDVTYTLCVMTGSRTAEQALLAADDLLEQFGADREGVTQADETLAA</sequence>
<dbReference type="Pfam" id="PF17196">
    <property type="entry name" value="DUF5133"/>
    <property type="match status" value="1"/>
</dbReference>
<dbReference type="Proteomes" id="UP000326179">
    <property type="component" value="Chromosome"/>
</dbReference>
<dbReference type="RefSeq" id="WP_153286731.1">
    <property type="nucleotide sequence ID" value="NZ_CP045643.1"/>
</dbReference>
<dbReference type="AlphaFoldDB" id="A0A5Q0L5Y9"/>
<keyword evidence="2" id="KW-1185">Reference proteome</keyword>
<accession>A0A5Q0L5Y9</accession>
<proteinExistence type="predicted"/>
<dbReference type="EMBL" id="CP045643">
    <property type="protein sequence ID" value="QFZ72361.1"/>
    <property type="molecule type" value="Genomic_DNA"/>
</dbReference>
<gene>
    <name evidence="1" type="ORF">GFH48_02990</name>
</gene>